<dbReference type="AlphaFoldDB" id="A0A517IAH0"/>
<dbReference type="Gene3D" id="1.25.40.10">
    <property type="entry name" value="Tetratricopeptide repeat domain"/>
    <property type="match status" value="1"/>
</dbReference>
<organism evidence="1 2">
    <name type="scientific">Brevibacillus brevis</name>
    <name type="common">Bacillus brevis</name>
    <dbReference type="NCBI Taxonomy" id="1393"/>
    <lineage>
        <taxon>Bacteria</taxon>
        <taxon>Bacillati</taxon>
        <taxon>Bacillota</taxon>
        <taxon>Bacilli</taxon>
        <taxon>Bacillales</taxon>
        <taxon>Paenibacillaceae</taxon>
        <taxon>Brevibacillus</taxon>
    </lineage>
</organism>
<dbReference type="Proteomes" id="UP000317713">
    <property type="component" value="Chromosome"/>
</dbReference>
<evidence type="ECO:0000313" key="1">
    <source>
        <dbReference type="EMBL" id="QDS35878.1"/>
    </source>
</evidence>
<reference evidence="1 2" key="1">
    <citation type="submission" date="2019-07" db="EMBL/GenBank/DDBJ databases">
        <title>Characterization of Brevibacillus brevis HK544, as a potential biocontrol agent.</title>
        <authorList>
            <person name="Kim H."/>
        </authorList>
    </citation>
    <scope>NUCLEOTIDE SEQUENCE [LARGE SCALE GENOMIC DNA]</scope>
    <source>
        <strain evidence="1 2">HK544</strain>
    </source>
</reference>
<accession>A0A517IAH0</accession>
<dbReference type="EMBL" id="CP042161">
    <property type="protein sequence ID" value="QDS35878.1"/>
    <property type="molecule type" value="Genomic_DNA"/>
</dbReference>
<evidence type="ECO:0000313" key="2">
    <source>
        <dbReference type="Proteomes" id="UP000317713"/>
    </source>
</evidence>
<gene>
    <name evidence="1" type="ORF">FPS98_18695</name>
</gene>
<name>A0A517IAH0_BREBE</name>
<protein>
    <submittedName>
        <fullName evidence="1">Transcriptional regulator</fullName>
    </submittedName>
</protein>
<dbReference type="RefSeq" id="WP_144617493.1">
    <property type="nucleotide sequence ID" value="NZ_CP042161.1"/>
</dbReference>
<dbReference type="SUPFAM" id="SSF81901">
    <property type="entry name" value="HCP-like"/>
    <property type="match status" value="1"/>
</dbReference>
<dbReference type="InterPro" id="IPR011990">
    <property type="entry name" value="TPR-like_helical_dom_sf"/>
</dbReference>
<sequence>MAQVERRVSESVRVVLEKGGFARRKIAAELGFQPTVFDRWINGTRPFPLKELISTTEYLGLDTDYFFGDYLLDCWYAPKDKSERVRDFLCYTRTEGFRMYSDKLVSMLLEEGKQLRSLYETGLYLDEKGLCEEAEYFYTLVIDNERDRLAEHLALSYYRRFMIVRDWDMDYAFEAATKLSEHIRTLPEDVMFEAYTNIMTVFYVLDKWDHLKKYGEEARTLMERASTRNINLYAKCLSYLGFAYRNKQEFDKALDAHRLCGELGATFKVWDELNTCVVLLEAGDHGKVNELIELMHRIPMEAINHLEHIFQALLKNRDFLQIEKIISEFHPIILELFEKTDPYNLKRAIRIRLFIAESYVHFANYTAAKSLLETALNLTRKKKLFNLYDDCMRVFWLLEDIESKKFCAGCKKDIQEDVRGLTTNHHHYPFA</sequence>
<proteinExistence type="predicted"/>